<dbReference type="GO" id="GO:0004674">
    <property type="term" value="F:protein serine/threonine kinase activity"/>
    <property type="evidence" value="ECO:0007669"/>
    <property type="project" value="UniProtKB-KW"/>
</dbReference>
<evidence type="ECO:0000256" key="8">
    <source>
        <dbReference type="ARBA" id="ARBA00022692"/>
    </source>
</evidence>
<dbReference type="FunFam" id="3.80.10.10:FF:000095">
    <property type="entry name" value="LRR receptor-like serine/threonine-protein kinase GSO1"/>
    <property type="match status" value="2"/>
</dbReference>
<evidence type="ECO:0000256" key="6">
    <source>
        <dbReference type="ARBA" id="ARBA00022614"/>
    </source>
</evidence>
<keyword evidence="26" id="KW-1185">Reference proteome</keyword>
<evidence type="ECO:0000256" key="14">
    <source>
        <dbReference type="ARBA" id="ARBA00022989"/>
    </source>
</evidence>
<evidence type="ECO:0000256" key="9">
    <source>
        <dbReference type="ARBA" id="ARBA00022729"/>
    </source>
</evidence>
<protein>
    <recommendedName>
        <fullName evidence="3">non-specific serine/threonine protein kinase</fullName>
        <ecNumber evidence="3">2.7.11.1</ecNumber>
    </recommendedName>
</protein>
<dbReference type="PROSITE" id="PS50011">
    <property type="entry name" value="PROTEIN_KINASE_DOM"/>
    <property type="match status" value="1"/>
</dbReference>
<dbReference type="CDD" id="cd14066">
    <property type="entry name" value="STKc_IRAK"/>
    <property type="match status" value="1"/>
</dbReference>
<keyword evidence="7" id="KW-0808">Transferase</keyword>
<keyword evidence="4" id="KW-0723">Serine/threonine-protein kinase</keyword>
<dbReference type="SMART" id="SM00365">
    <property type="entry name" value="LRR_SD22"/>
    <property type="match status" value="6"/>
</dbReference>
<dbReference type="PANTHER" id="PTHR27000">
    <property type="entry name" value="LEUCINE-RICH REPEAT RECEPTOR-LIKE PROTEIN KINASE FAMILY PROTEIN-RELATED"/>
    <property type="match status" value="1"/>
</dbReference>
<feature type="region of interest" description="Disordered" evidence="21">
    <location>
        <begin position="1191"/>
        <end position="1214"/>
    </location>
</feature>
<keyword evidence="12" id="KW-0418">Kinase</keyword>
<evidence type="ECO:0000256" key="7">
    <source>
        <dbReference type="ARBA" id="ARBA00022679"/>
    </source>
</evidence>
<evidence type="ECO:0000256" key="17">
    <source>
        <dbReference type="ARBA" id="ARBA00023180"/>
    </source>
</evidence>
<keyword evidence="16" id="KW-0675">Receptor</keyword>
<dbReference type="GO" id="GO:0009653">
    <property type="term" value="P:anatomical structure morphogenesis"/>
    <property type="evidence" value="ECO:0007669"/>
    <property type="project" value="UniProtKB-ARBA"/>
</dbReference>
<comment type="subcellular location">
    <subcellularLocation>
        <location evidence="1">Cell membrane</location>
        <topology evidence="1">Single-pass membrane protein</topology>
    </subcellularLocation>
    <subcellularLocation>
        <location evidence="2">Membrane</location>
        <topology evidence="2">Single-pass type I membrane protein</topology>
    </subcellularLocation>
</comment>
<dbReference type="Pfam" id="PF13855">
    <property type="entry name" value="LRR_8"/>
    <property type="match status" value="1"/>
</dbReference>
<dbReference type="GO" id="GO:0051707">
    <property type="term" value="P:response to other organism"/>
    <property type="evidence" value="ECO:0007669"/>
    <property type="project" value="UniProtKB-ARBA"/>
</dbReference>
<feature type="chain" id="PRO_5041385999" description="non-specific serine/threonine protein kinase" evidence="23">
    <location>
        <begin position="27"/>
        <end position="1228"/>
    </location>
</feature>
<evidence type="ECO:0000313" key="25">
    <source>
        <dbReference type="EMBL" id="KAJ9543592.1"/>
    </source>
</evidence>
<dbReference type="AlphaFoldDB" id="A0AA38VZH7"/>
<dbReference type="InterPro" id="IPR001611">
    <property type="entry name" value="Leu-rich_rpt"/>
</dbReference>
<dbReference type="SUPFAM" id="SSF56112">
    <property type="entry name" value="Protein kinase-like (PK-like)"/>
    <property type="match status" value="1"/>
</dbReference>
<dbReference type="PROSITE" id="PS00107">
    <property type="entry name" value="PROTEIN_KINASE_ATP"/>
    <property type="match status" value="1"/>
</dbReference>
<accession>A0AA38VZH7</accession>
<dbReference type="FunFam" id="3.80.10.10:FF:000687">
    <property type="entry name" value="Leucine Rich Repeat family protein, expressed"/>
    <property type="match status" value="1"/>
</dbReference>
<comment type="catalytic activity">
    <reaction evidence="18">
        <text>L-threonyl-[protein] + ATP = O-phospho-L-threonyl-[protein] + ADP + H(+)</text>
        <dbReference type="Rhea" id="RHEA:46608"/>
        <dbReference type="Rhea" id="RHEA-COMP:11060"/>
        <dbReference type="Rhea" id="RHEA-COMP:11605"/>
        <dbReference type="ChEBI" id="CHEBI:15378"/>
        <dbReference type="ChEBI" id="CHEBI:30013"/>
        <dbReference type="ChEBI" id="CHEBI:30616"/>
        <dbReference type="ChEBI" id="CHEBI:61977"/>
        <dbReference type="ChEBI" id="CHEBI:456216"/>
        <dbReference type="EC" id="2.7.11.1"/>
    </reaction>
</comment>
<dbReference type="PRINTS" id="PR00019">
    <property type="entry name" value="LEURICHRPT"/>
</dbReference>
<feature type="compositionally biased region" description="Polar residues" evidence="21">
    <location>
        <begin position="1199"/>
        <end position="1209"/>
    </location>
</feature>
<dbReference type="Gene3D" id="3.30.200.20">
    <property type="entry name" value="Phosphorylase Kinase, domain 1"/>
    <property type="match status" value="1"/>
</dbReference>
<keyword evidence="8 22" id="KW-0812">Transmembrane</keyword>
<organism evidence="25 26">
    <name type="scientific">Centaurea solstitialis</name>
    <name type="common">yellow star-thistle</name>
    <dbReference type="NCBI Taxonomy" id="347529"/>
    <lineage>
        <taxon>Eukaryota</taxon>
        <taxon>Viridiplantae</taxon>
        <taxon>Streptophyta</taxon>
        <taxon>Embryophyta</taxon>
        <taxon>Tracheophyta</taxon>
        <taxon>Spermatophyta</taxon>
        <taxon>Magnoliopsida</taxon>
        <taxon>eudicotyledons</taxon>
        <taxon>Gunneridae</taxon>
        <taxon>Pentapetalae</taxon>
        <taxon>asterids</taxon>
        <taxon>campanulids</taxon>
        <taxon>Asterales</taxon>
        <taxon>Asteraceae</taxon>
        <taxon>Carduoideae</taxon>
        <taxon>Cardueae</taxon>
        <taxon>Centaureinae</taxon>
        <taxon>Centaurea</taxon>
    </lineage>
</organism>
<dbReference type="GO" id="GO:0099402">
    <property type="term" value="P:plant organ development"/>
    <property type="evidence" value="ECO:0007669"/>
    <property type="project" value="UniProtKB-ARBA"/>
</dbReference>
<keyword evidence="10" id="KW-0677">Repeat</keyword>
<evidence type="ECO:0000256" key="16">
    <source>
        <dbReference type="ARBA" id="ARBA00023170"/>
    </source>
</evidence>
<dbReference type="FunFam" id="1.10.510.10:FF:000445">
    <property type="entry name" value="MDIS1-interacting receptor like kinase 2"/>
    <property type="match status" value="1"/>
</dbReference>
<dbReference type="Gene3D" id="3.80.10.10">
    <property type="entry name" value="Ribonuclease Inhibitor"/>
    <property type="match status" value="6"/>
</dbReference>
<proteinExistence type="predicted"/>
<dbReference type="SUPFAM" id="SSF52047">
    <property type="entry name" value="RNI-like"/>
    <property type="match status" value="2"/>
</dbReference>
<dbReference type="InterPro" id="IPR003591">
    <property type="entry name" value="Leu-rich_rpt_typical-subtyp"/>
</dbReference>
<dbReference type="InterPro" id="IPR032675">
    <property type="entry name" value="LRR_dom_sf"/>
</dbReference>
<dbReference type="Pfam" id="PF08263">
    <property type="entry name" value="LRRNT_2"/>
    <property type="match status" value="1"/>
</dbReference>
<keyword evidence="14 22" id="KW-1133">Transmembrane helix</keyword>
<feature type="domain" description="Protein kinase" evidence="24">
    <location>
        <begin position="928"/>
        <end position="1211"/>
    </location>
</feature>
<name>A0AA38VZH7_9ASTR</name>
<keyword evidence="13 20" id="KW-0067">ATP-binding</keyword>
<dbReference type="Pfam" id="PF00560">
    <property type="entry name" value="LRR_1"/>
    <property type="match status" value="6"/>
</dbReference>
<evidence type="ECO:0000256" key="22">
    <source>
        <dbReference type="SAM" id="Phobius"/>
    </source>
</evidence>
<sequence>MAEFESIQNILFCIAFLSLLPLKTTSNPITQAEALIRWKHTLSSSSSSMDSWSLRNLHNLCNWNGVTCNGDGMVVKIQLQDSAINGTLTEFNFSEFSNLTYLDLSDNYLTGVIPSTIANLSRIRFLDLSTNGFEGEIPLEIGRLKKLRYLDLENNSLIGPIPIEISNLQKVWYLNLGANYLTDPTPNWVDFLSMPALTFLSFYLNELENFPDFILECKKLTFLDLSTNHFNGSIPESLFTNLGKLQYLNLTDNSFSGSLSMNFYKLSELKDLRLASNQFSGPILQDLHLMPNLEVIELYGNSFDGKIPSSIGHLRNLQFLDLHSNQLNSSIPSELGFCSELSFLALAGNSLSGVLPLSLSNLTRISNLGISENNLSGEFSSSLITSWRRLTSFQVQNNRFTGEIPPEIGLLTNLTHLFLYNNSFTGPIPPEIGNLENLEFLDLSDNQISGGIPSTIGNLVKVATIQLFSNKLTGKIPPEIGNLTSLGTLDLNTNQLSGELPDTLSNLSKLTVLSLFSNRLSGRIPQELGKNNLLLTKVSFANNSFYGKLPSGLCSGFQFDLFTVNGNNFTGLIPDCIRKCTNLSRIRLDGNQLSGDISQTFGVHPNLTYINLSGNRFTGEISPQFGNLQNLTNLQMEMNRISGKIPPEIGDLPQLRVLKLAFNQLTGEIPNELGKLNNLFNLNLSNNQLSGQIPQNLDNLTHLQALDFSANNLYGSIPTSIGNCSSLSSLNLSNNRLSGEVPSELGNLSGLQYLLDLSNNSFSGKLPQNLAKLVTLQTLNLSHNNFSGEIPQAIATGMISLQSIDLSYNNLSGPIPNLGVFKQSPPESFAGNPDLCGSEKGISPCNTKSSPEKSSGSNKLLIAALIPAIILFSIATTITVFCIVFRRRSTAIDEESKSSATIPNSEFIISERDGRFTFGDIVKATGNFNDTYLIGKGGFGSVYKAKLPTGQIVAVKKLNTDSGEIPATNCRSFENEIRALTEIRHRNIIKLYGYCRGEGGMLLVYEYMEKGSLGKVLYGARAIVELDWNTRVKIVHDLAHALAYLHHDCIPPVVHRDVSLNNVLLESDMVPRLSDFGTARLLNSDTGNWTAVAGSYGYMAPELALTMRVTPKCDVFSFGVITLEIMMGRHPGELLSSLQSPRATSTTVDDPILLTDILDQRLPPPTETLGEQVVYVLNVALACTRLEPESRPSMRNVAQELSATTSAQPHLTEPLNQIRLDKLPSFAK</sequence>
<dbReference type="InterPro" id="IPR017441">
    <property type="entry name" value="Protein_kinase_ATP_BS"/>
</dbReference>
<dbReference type="FunFam" id="3.80.10.10:FF:000453">
    <property type="entry name" value="Leucine-rich receptor-like protein kinase family protein"/>
    <property type="match status" value="1"/>
</dbReference>
<evidence type="ECO:0000313" key="26">
    <source>
        <dbReference type="Proteomes" id="UP001172457"/>
    </source>
</evidence>
<evidence type="ECO:0000256" key="18">
    <source>
        <dbReference type="ARBA" id="ARBA00047899"/>
    </source>
</evidence>
<feature type="transmembrane region" description="Helical" evidence="22">
    <location>
        <begin position="860"/>
        <end position="885"/>
    </location>
</feature>
<keyword evidence="5" id="KW-0597">Phosphoprotein</keyword>
<feature type="signal peptide" evidence="23">
    <location>
        <begin position="1"/>
        <end position="26"/>
    </location>
</feature>
<dbReference type="SMART" id="SM00369">
    <property type="entry name" value="LRR_TYP"/>
    <property type="match status" value="14"/>
</dbReference>
<evidence type="ECO:0000256" key="21">
    <source>
        <dbReference type="SAM" id="MobiDB-lite"/>
    </source>
</evidence>
<reference evidence="25" key="1">
    <citation type="submission" date="2023-03" db="EMBL/GenBank/DDBJ databases">
        <title>Chromosome-scale reference genome and RAD-based genetic map of yellow starthistle (Centaurea solstitialis) reveal putative structural variation and QTLs associated with invader traits.</title>
        <authorList>
            <person name="Reatini B."/>
            <person name="Cang F.A."/>
            <person name="Jiang Q."/>
            <person name="Mckibben M.T.W."/>
            <person name="Barker M.S."/>
            <person name="Rieseberg L.H."/>
            <person name="Dlugosch K.M."/>
        </authorList>
    </citation>
    <scope>NUCLEOTIDE SEQUENCE</scope>
    <source>
        <strain evidence="25">CAN-66</strain>
        <tissue evidence="25">Leaf</tissue>
    </source>
</reference>
<dbReference type="InterPro" id="IPR011009">
    <property type="entry name" value="Kinase-like_dom_sf"/>
</dbReference>
<evidence type="ECO:0000256" key="10">
    <source>
        <dbReference type="ARBA" id="ARBA00022737"/>
    </source>
</evidence>
<evidence type="ECO:0000256" key="1">
    <source>
        <dbReference type="ARBA" id="ARBA00004162"/>
    </source>
</evidence>
<comment type="caution">
    <text evidence="25">The sequence shown here is derived from an EMBL/GenBank/DDBJ whole genome shotgun (WGS) entry which is preliminary data.</text>
</comment>
<keyword evidence="6" id="KW-0433">Leucine-rich repeat</keyword>
<dbReference type="InterPro" id="IPR000719">
    <property type="entry name" value="Prot_kinase_dom"/>
</dbReference>
<evidence type="ECO:0000256" key="15">
    <source>
        <dbReference type="ARBA" id="ARBA00023136"/>
    </source>
</evidence>
<dbReference type="FunFam" id="3.30.200.20:FF:000309">
    <property type="entry name" value="Leucine-rich repeat receptor protein kinase MSP1"/>
    <property type="match status" value="1"/>
</dbReference>
<keyword evidence="15 22" id="KW-0472">Membrane</keyword>
<dbReference type="GO" id="GO:0005524">
    <property type="term" value="F:ATP binding"/>
    <property type="evidence" value="ECO:0007669"/>
    <property type="project" value="UniProtKB-UniRule"/>
</dbReference>
<dbReference type="PROSITE" id="PS51450">
    <property type="entry name" value="LRR"/>
    <property type="match status" value="2"/>
</dbReference>
<evidence type="ECO:0000256" key="23">
    <source>
        <dbReference type="SAM" id="SignalP"/>
    </source>
</evidence>
<keyword evidence="17" id="KW-0325">Glycoprotein</keyword>
<evidence type="ECO:0000256" key="2">
    <source>
        <dbReference type="ARBA" id="ARBA00004479"/>
    </source>
</evidence>
<dbReference type="Pfam" id="PF00069">
    <property type="entry name" value="Pkinase"/>
    <property type="match status" value="1"/>
</dbReference>
<dbReference type="SUPFAM" id="SSF52058">
    <property type="entry name" value="L domain-like"/>
    <property type="match status" value="1"/>
</dbReference>
<evidence type="ECO:0000256" key="3">
    <source>
        <dbReference type="ARBA" id="ARBA00012513"/>
    </source>
</evidence>
<dbReference type="GO" id="GO:0005886">
    <property type="term" value="C:plasma membrane"/>
    <property type="evidence" value="ECO:0007669"/>
    <property type="project" value="UniProtKB-SubCell"/>
</dbReference>
<evidence type="ECO:0000256" key="5">
    <source>
        <dbReference type="ARBA" id="ARBA00022553"/>
    </source>
</evidence>
<feature type="binding site" evidence="20">
    <location>
        <position position="957"/>
    </location>
    <ligand>
        <name>ATP</name>
        <dbReference type="ChEBI" id="CHEBI:30616"/>
    </ligand>
</feature>
<dbReference type="EMBL" id="JARYMX010000006">
    <property type="protein sequence ID" value="KAJ9543592.1"/>
    <property type="molecule type" value="Genomic_DNA"/>
</dbReference>
<evidence type="ECO:0000256" key="12">
    <source>
        <dbReference type="ARBA" id="ARBA00022777"/>
    </source>
</evidence>
<dbReference type="InterPro" id="IPR055414">
    <property type="entry name" value="LRR_R13L4/SHOC2-like"/>
</dbReference>
<dbReference type="InterPro" id="IPR008266">
    <property type="entry name" value="Tyr_kinase_AS"/>
</dbReference>
<dbReference type="Pfam" id="PF23598">
    <property type="entry name" value="LRR_14"/>
    <property type="match status" value="2"/>
</dbReference>
<evidence type="ECO:0000256" key="4">
    <source>
        <dbReference type="ARBA" id="ARBA00022527"/>
    </source>
</evidence>
<dbReference type="GO" id="GO:0006952">
    <property type="term" value="P:defense response"/>
    <property type="evidence" value="ECO:0007669"/>
    <property type="project" value="UniProtKB-ARBA"/>
</dbReference>
<dbReference type="EC" id="2.7.11.1" evidence="3"/>
<gene>
    <name evidence="25" type="ORF">OSB04_023299</name>
</gene>
<dbReference type="FunFam" id="3.80.10.10:FF:000400">
    <property type="entry name" value="Nuclear pore complex protein NUP107"/>
    <property type="match status" value="1"/>
</dbReference>
<dbReference type="GO" id="GO:0009791">
    <property type="term" value="P:post-embryonic development"/>
    <property type="evidence" value="ECO:0007669"/>
    <property type="project" value="UniProtKB-ARBA"/>
</dbReference>
<evidence type="ECO:0000256" key="20">
    <source>
        <dbReference type="PROSITE-ProRule" id="PRU10141"/>
    </source>
</evidence>
<evidence type="ECO:0000256" key="19">
    <source>
        <dbReference type="ARBA" id="ARBA00048679"/>
    </source>
</evidence>
<evidence type="ECO:0000256" key="13">
    <source>
        <dbReference type="ARBA" id="ARBA00022840"/>
    </source>
</evidence>
<dbReference type="PROSITE" id="PS00109">
    <property type="entry name" value="PROTEIN_KINASE_TYR"/>
    <property type="match status" value="1"/>
</dbReference>
<keyword evidence="11 20" id="KW-0547">Nucleotide-binding</keyword>
<keyword evidence="9 23" id="KW-0732">Signal</keyword>
<dbReference type="Proteomes" id="UP001172457">
    <property type="component" value="Chromosome 6"/>
</dbReference>
<comment type="catalytic activity">
    <reaction evidence="19">
        <text>L-seryl-[protein] + ATP = O-phospho-L-seryl-[protein] + ADP + H(+)</text>
        <dbReference type="Rhea" id="RHEA:17989"/>
        <dbReference type="Rhea" id="RHEA-COMP:9863"/>
        <dbReference type="Rhea" id="RHEA-COMP:11604"/>
        <dbReference type="ChEBI" id="CHEBI:15378"/>
        <dbReference type="ChEBI" id="CHEBI:29999"/>
        <dbReference type="ChEBI" id="CHEBI:30616"/>
        <dbReference type="ChEBI" id="CHEBI:83421"/>
        <dbReference type="ChEBI" id="CHEBI:456216"/>
        <dbReference type="EC" id="2.7.11.1"/>
    </reaction>
</comment>
<dbReference type="InterPro" id="IPR013210">
    <property type="entry name" value="LRR_N_plant-typ"/>
</dbReference>
<evidence type="ECO:0000259" key="24">
    <source>
        <dbReference type="PROSITE" id="PS50011"/>
    </source>
</evidence>
<dbReference type="Gene3D" id="1.10.510.10">
    <property type="entry name" value="Transferase(Phosphotransferase) domain 1"/>
    <property type="match status" value="1"/>
</dbReference>
<dbReference type="PANTHER" id="PTHR27000:SF747">
    <property type="entry name" value="LEUCINE RICH REPEAT FAMILY PROTEIN, EXPRESSED"/>
    <property type="match status" value="1"/>
</dbReference>
<evidence type="ECO:0000256" key="11">
    <source>
        <dbReference type="ARBA" id="ARBA00022741"/>
    </source>
</evidence>